<dbReference type="Gene3D" id="3.30.2000.20">
    <property type="match status" value="1"/>
</dbReference>
<keyword evidence="2" id="KW-1185">Reference proteome</keyword>
<dbReference type="AlphaFoldDB" id="A0A379B3U2"/>
<proteinExistence type="predicted"/>
<evidence type="ECO:0000313" key="2">
    <source>
        <dbReference type="Proteomes" id="UP000254280"/>
    </source>
</evidence>
<dbReference type="Pfam" id="PF13554">
    <property type="entry name" value="Phage_tail_terminator_5"/>
    <property type="match status" value="1"/>
</dbReference>
<sequence length="130" mass="14533">MKSKVRSILQSHLVKLGKFNTAWEGVNNPVTTPYQSVWLNVSASMTGAISDRPHGEIIGFLQVTLFYPMGEGTKRIEDRAELIRDHFYGLSSTEENIQVVIHSPPVIGGVFLRDDKLALPITINYSAYEL</sequence>
<evidence type="ECO:0008006" key="3">
    <source>
        <dbReference type="Google" id="ProtNLM"/>
    </source>
</evidence>
<reference evidence="1 2" key="1">
    <citation type="submission" date="2018-06" db="EMBL/GenBank/DDBJ databases">
        <authorList>
            <consortium name="Pathogen Informatics"/>
            <person name="Doyle S."/>
        </authorList>
    </citation>
    <scope>NUCLEOTIDE SEQUENCE [LARGE SCALE GENOMIC DNA]</scope>
    <source>
        <strain evidence="1 2">NCTC10699</strain>
    </source>
</reference>
<dbReference type="Proteomes" id="UP000254280">
    <property type="component" value="Unassembled WGS sequence"/>
</dbReference>
<evidence type="ECO:0000313" key="1">
    <source>
        <dbReference type="EMBL" id="SUB33303.1"/>
    </source>
</evidence>
<accession>A0A379B3U2</accession>
<dbReference type="OrthoDB" id="5677599at2"/>
<name>A0A379B3U2_9PAST</name>
<dbReference type="InterPro" id="IPR025395">
    <property type="entry name" value="Phage_tail_terminator-like"/>
</dbReference>
<gene>
    <name evidence="1" type="ORF">NCTC10699_00916</name>
</gene>
<dbReference type="EMBL" id="UGSS01000002">
    <property type="protein sequence ID" value="SUB33303.1"/>
    <property type="molecule type" value="Genomic_DNA"/>
</dbReference>
<protein>
    <recommendedName>
        <fullName evidence="3">Phage protein</fullName>
    </recommendedName>
</protein>
<organism evidence="1 2">
    <name type="scientific">[Pasteurella] mairii</name>
    <dbReference type="NCBI Taxonomy" id="757"/>
    <lineage>
        <taxon>Bacteria</taxon>
        <taxon>Pseudomonadati</taxon>
        <taxon>Pseudomonadota</taxon>
        <taxon>Gammaproteobacteria</taxon>
        <taxon>Pasteurellales</taxon>
        <taxon>Pasteurellaceae</taxon>
    </lineage>
</organism>